<dbReference type="Proteomes" id="UP000700732">
    <property type="component" value="Unassembled WGS sequence"/>
</dbReference>
<name>A0ABR6WD33_9BACT</name>
<dbReference type="EMBL" id="VFIA01000032">
    <property type="protein sequence ID" value="MBC3793827.1"/>
    <property type="molecule type" value="Genomic_DNA"/>
</dbReference>
<evidence type="ECO:0000313" key="1">
    <source>
        <dbReference type="EMBL" id="MBC3793827.1"/>
    </source>
</evidence>
<evidence type="ECO:0008006" key="3">
    <source>
        <dbReference type="Google" id="ProtNLM"/>
    </source>
</evidence>
<comment type="caution">
    <text evidence="1">The sequence shown here is derived from an EMBL/GenBank/DDBJ whole genome shotgun (WGS) entry which is preliminary data.</text>
</comment>
<sequence>MRIALAWLVVSIPLLWGVSQTLLKALALFK</sequence>
<keyword evidence="2" id="KW-1185">Reference proteome</keyword>
<dbReference type="RefSeq" id="WP_425326521.1">
    <property type="nucleotide sequence ID" value="NZ_VFIA01000032.1"/>
</dbReference>
<organism evidence="1 2">
    <name type="scientific">Spirosoma utsteinense</name>
    <dbReference type="NCBI Taxonomy" id="2585773"/>
    <lineage>
        <taxon>Bacteria</taxon>
        <taxon>Pseudomonadati</taxon>
        <taxon>Bacteroidota</taxon>
        <taxon>Cytophagia</taxon>
        <taxon>Cytophagales</taxon>
        <taxon>Cytophagaceae</taxon>
        <taxon>Spirosoma</taxon>
    </lineage>
</organism>
<protein>
    <recommendedName>
        <fullName evidence="3">Oxalate:formate antiporter</fullName>
    </recommendedName>
</protein>
<proteinExistence type="predicted"/>
<evidence type="ECO:0000313" key="2">
    <source>
        <dbReference type="Proteomes" id="UP000700732"/>
    </source>
</evidence>
<accession>A0ABR6WD33</accession>
<gene>
    <name evidence="1" type="ORF">FH603_4350</name>
</gene>
<reference evidence="1 2" key="1">
    <citation type="submission" date="2019-06" db="EMBL/GenBank/DDBJ databases">
        <title>Spirosoma utsteinense sp. nov. isolated from Antarctic ice-free soils.</title>
        <authorList>
            <person name="Tahon G."/>
        </authorList>
    </citation>
    <scope>NUCLEOTIDE SEQUENCE [LARGE SCALE GENOMIC DNA]</scope>
    <source>
        <strain evidence="1 2">LMG 31447</strain>
    </source>
</reference>